<sequence length="232" mass="23267">MKAISSMATRHLLGDLFAAAGDAGLPHVELTAVGGVDAAERVAAGAPFDLVILADDALRRLAADGHIVAGTVAPLVLSQVAVAVPSESVASAGRPEGAAFADADELRAALRAVDRIGYSTGPSGTALVRMITAWGLAEELGPRLVQARPGVPVATLLAHGEAEIGFQQLSELVGQPGVRILGVLPDDAAIDTVFAGAVTTTSTDPPGARALLAFLSSAEAAALASTHSFTPV</sequence>
<accession>A0ABU0XBQ0</accession>
<dbReference type="EMBL" id="JAVFCB010000001">
    <property type="protein sequence ID" value="MDQ4212536.1"/>
    <property type="molecule type" value="Genomic_DNA"/>
</dbReference>
<reference evidence="1 2" key="1">
    <citation type="submission" date="2023-08" db="EMBL/GenBank/DDBJ databases">
        <title>Microbacterium sp. nov., isolated from a waste landfill.</title>
        <authorList>
            <person name="Wen W."/>
        </authorList>
    </citation>
    <scope>NUCLEOTIDE SEQUENCE [LARGE SCALE GENOMIC DNA]</scope>
    <source>
        <strain evidence="1 2">ASV81</strain>
    </source>
</reference>
<comment type="caution">
    <text evidence="1">The sequence shown here is derived from an EMBL/GenBank/DDBJ whole genome shotgun (WGS) entry which is preliminary data.</text>
</comment>
<dbReference type="Gene3D" id="3.40.190.10">
    <property type="entry name" value="Periplasmic binding protein-like II"/>
    <property type="match status" value="2"/>
</dbReference>
<dbReference type="SUPFAM" id="SSF53850">
    <property type="entry name" value="Periplasmic binding protein-like II"/>
    <property type="match status" value="1"/>
</dbReference>
<organism evidence="1 2">
    <name type="scientific">Microbacterium capsulatum</name>
    <dbReference type="NCBI Taxonomy" id="3041921"/>
    <lineage>
        <taxon>Bacteria</taxon>
        <taxon>Bacillati</taxon>
        <taxon>Actinomycetota</taxon>
        <taxon>Actinomycetes</taxon>
        <taxon>Micrococcales</taxon>
        <taxon>Microbacteriaceae</taxon>
        <taxon>Microbacterium</taxon>
    </lineage>
</organism>
<dbReference type="Proteomes" id="UP001230289">
    <property type="component" value="Unassembled WGS sequence"/>
</dbReference>
<evidence type="ECO:0000313" key="2">
    <source>
        <dbReference type="Proteomes" id="UP001230289"/>
    </source>
</evidence>
<dbReference type="PANTHER" id="PTHR30632">
    <property type="entry name" value="MOLYBDATE-BINDING PERIPLASMIC PROTEIN"/>
    <property type="match status" value="1"/>
</dbReference>
<protein>
    <submittedName>
        <fullName evidence="1">Substrate-binding domain-containing protein</fullName>
    </submittedName>
</protein>
<dbReference type="RefSeq" id="WP_308487471.1">
    <property type="nucleotide sequence ID" value="NZ_JAVFCB010000001.1"/>
</dbReference>
<dbReference type="PANTHER" id="PTHR30632:SF11">
    <property type="entry name" value="BLR4797 PROTEIN"/>
    <property type="match status" value="1"/>
</dbReference>
<dbReference type="InterPro" id="IPR050682">
    <property type="entry name" value="ModA/WtpA"/>
</dbReference>
<name>A0ABU0XBQ0_9MICO</name>
<dbReference type="Pfam" id="PF13531">
    <property type="entry name" value="SBP_bac_11"/>
    <property type="match status" value="1"/>
</dbReference>
<keyword evidence="2" id="KW-1185">Reference proteome</keyword>
<proteinExistence type="predicted"/>
<gene>
    <name evidence="1" type="ORF">RBR11_01235</name>
</gene>
<evidence type="ECO:0000313" key="1">
    <source>
        <dbReference type="EMBL" id="MDQ4212536.1"/>
    </source>
</evidence>